<comment type="caution">
    <text evidence="9">The sequence shown here is derived from an EMBL/GenBank/DDBJ whole genome shotgun (WGS) entry which is preliminary data.</text>
</comment>
<dbReference type="GO" id="GO:0043022">
    <property type="term" value="F:ribosome binding"/>
    <property type="evidence" value="ECO:0007669"/>
    <property type="project" value="TreeGrafter"/>
</dbReference>
<evidence type="ECO:0000313" key="9">
    <source>
        <dbReference type="EMBL" id="GAG77742.1"/>
    </source>
</evidence>
<keyword evidence="6" id="KW-0342">GTP-binding</keyword>
<evidence type="ECO:0000256" key="2">
    <source>
        <dbReference type="ARBA" id="ARBA00020953"/>
    </source>
</evidence>
<dbReference type="GO" id="GO:0042254">
    <property type="term" value="P:ribosome biogenesis"/>
    <property type="evidence" value="ECO:0007669"/>
    <property type="project" value="UniProtKB-KW"/>
</dbReference>
<evidence type="ECO:0000256" key="6">
    <source>
        <dbReference type="ARBA" id="ARBA00023134"/>
    </source>
</evidence>
<dbReference type="FunFam" id="3.40.50.300:FF:000057">
    <property type="entry name" value="GTPase Der"/>
    <property type="match status" value="1"/>
</dbReference>
<dbReference type="NCBIfam" id="TIGR00231">
    <property type="entry name" value="small_GTP"/>
    <property type="match status" value="2"/>
</dbReference>
<dbReference type="PRINTS" id="PR00326">
    <property type="entry name" value="GTP1OBG"/>
</dbReference>
<evidence type="ECO:0000256" key="7">
    <source>
        <dbReference type="ARBA" id="ARBA00032345"/>
    </source>
</evidence>
<dbReference type="InterPro" id="IPR016484">
    <property type="entry name" value="GTPase_Der"/>
</dbReference>
<feature type="non-terminal residue" evidence="9">
    <location>
        <position position="296"/>
    </location>
</feature>
<evidence type="ECO:0000256" key="1">
    <source>
        <dbReference type="ARBA" id="ARBA00008279"/>
    </source>
</evidence>
<dbReference type="AlphaFoldDB" id="X1B8W6"/>
<comment type="similarity">
    <text evidence="1">Belongs to the TRAFAC class TrmE-Era-EngA-EngB-Septin-like GTPase superfamily. EngA (Der) GTPase family.</text>
</comment>
<name>X1B8W6_9ZZZZ</name>
<protein>
    <recommendedName>
        <fullName evidence="2">GTPase Der</fullName>
    </recommendedName>
    <alternativeName>
        <fullName evidence="7">GTP-binding protein EngA</fullName>
    </alternativeName>
</protein>
<keyword evidence="5" id="KW-0547">Nucleotide-binding</keyword>
<dbReference type="EMBL" id="BART01018762">
    <property type="protein sequence ID" value="GAG77742.1"/>
    <property type="molecule type" value="Genomic_DNA"/>
</dbReference>
<gene>
    <name evidence="9" type="ORF">S01H4_35319</name>
</gene>
<proteinExistence type="inferred from homology"/>
<dbReference type="GO" id="GO:0005525">
    <property type="term" value="F:GTP binding"/>
    <property type="evidence" value="ECO:0007669"/>
    <property type="project" value="UniProtKB-KW"/>
</dbReference>
<reference evidence="9" key="1">
    <citation type="journal article" date="2014" name="Front. Microbiol.">
        <title>High frequency of phylogenetically diverse reductive dehalogenase-homologous genes in deep subseafloor sedimentary metagenomes.</title>
        <authorList>
            <person name="Kawai M."/>
            <person name="Futagami T."/>
            <person name="Toyoda A."/>
            <person name="Takaki Y."/>
            <person name="Nishi S."/>
            <person name="Hori S."/>
            <person name="Arai W."/>
            <person name="Tsubouchi T."/>
            <person name="Morono Y."/>
            <person name="Uchiyama I."/>
            <person name="Ito T."/>
            <person name="Fujiyama A."/>
            <person name="Inagaki F."/>
            <person name="Takami H."/>
        </authorList>
    </citation>
    <scope>NUCLEOTIDE SEQUENCE</scope>
    <source>
        <strain evidence="9">Expedition CK06-06</strain>
    </source>
</reference>
<feature type="domain" description="EngA-type G" evidence="8">
    <location>
        <begin position="15"/>
        <end position="179"/>
    </location>
</feature>
<dbReference type="PANTHER" id="PTHR43834">
    <property type="entry name" value="GTPASE DER"/>
    <property type="match status" value="1"/>
</dbReference>
<evidence type="ECO:0000256" key="3">
    <source>
        <dbReference type="ARBA" id="ARBA00022517"/>
    </source>
</evidence>
<feature type="non-terminal residue" evidence="9">
    <location>
        <position position="1"/>
    </location>
</feature>
<evidence type="ECO:0000256" key="5">
    <source>
        <dbReference type="ARBA" id="ARBA00022741"/>
    </source>
</evidence>
<dbReference type="InterPro" id="IPR006073">
    <property type="entry name" value="GTP-bd"/>
</dbReference>
<dbReference type="Gene3D" id="3.40.50.300">
    <property type="entry name" value="P-loop containing nucleotide triphosphate hydrolases"/>
    <property type="match status" value="2"/>
</dbReference>
<organism evidence="9">
    <name type="scientific">marine sediment metagenome</name>
    <dbReference type="NCBI Taxonomy" id="412755"/>
    <lineage>
        <taxon>unclassified sequences</taxon>
        <taxon>metagenomes</taxon>
        <taxon>ecological metagenomes</taxon>
    </lineage>
</organism>
<dbReference type="PROSITE" id="PS51712">
    <property type="entry name" value="G_ENGA"/>
    <property type="match status" value="1"/>
</dbReference>
<keyword evidence="3" id="KW-0690">Ribosome biogenesis</keyword>
<dbReference type="InterPro" id="IPR031166">
    <property type="entry name" value="G_ENGA"/>
</dbReference>
<dbReference type="SUPFAM" id="SSF52540">
    <property type="entry name" value="P-loop containing nucleoside triphosphate hydrolases"/>
    <property type="match status" value="1"/>
</dbReference>
<dbReference type="InterPro" id="IPR027417">
    <property type="entry name" value="P-loop_NTPase"/>
</dbReference>
<dbReference type="NCBIfam" id="TIGR03594">
    <property type="entry name" value="GTPase_EngA"/>
    <property type="match status" value="1"/>
</dbReference>
<dbReference type="InterPro" id="IPR005225">
    <property type="entry name" value="Small_GTP-bd"/>
</dbReference>
<dbReference type="Pfam" id="PF01926">
    <property type="entry name" value="MMR_HSR1"/>
    <property type="match status" value="2"/>
</dbReference>
<dbReference type="CDD" id="cd01894">
    <property type="entry name" value="EngA1"/>
    <property type="match status" value="1"/>
</dbReference>
<keyword evidence="4" id="KW-0677">Repeat</keyword>
<dbReference type="PANTHER" id="PTHR43834:SF6">
    <property type="entry name" value="GTPASE DER"/>
    <property type="match status" value="1"/>
</dbReference>
<accession>X1B8W6</accession>
<sequence>CGIGYTCGQYVKKIPKLAIVGRPNVGKSALFNRLCKKRISIVDEAEGITRDRLYAKADFFGRPFELIDTGGMDLKSDVPFNEAIFRQAEIAIEEADVLVLVVDGQVGRTHLDEQVARILKRVDKPITVAVNKVDNLDQLDRIHDFYSLGISHMEGVSAVHGLRVAELLETAFRDTIWEEEVEIDDGALKVAIVGRPNVGKSTLVNHLLDEDRCLVSPIAGTTRDSVDIDIEVGGKNYRLIDTAGIRRKGAEHEVVDKFAAIRTERALERCDLCLLIIDATEGLTTQEKRIASEIES</sequence>
<evidence type="ECO:0000256" key="4">
    <source>
        <dbReference type="ARBA" id="ARBA00022737"/>
    </source>
</evidence>
<evidence type="ECO:0000259" key="8">
    <source>
        <dbReference type="PROSITE" id="PS51712"/>
    </source>
</evidence>